<accession>A0A840RZN6</accession>
<dbReference type="RefSeq" id="WP_168057457.1">
    <property type="nucleotide sequence ID" value="NZ_JAAOZT010000024.1"/>
</dbReference>
<gene>
    <name evidence="3" type="ORF">HNR39_004562</name>
</gene>
<sequence>MSDTIVQKDIGRGNMLYHDAKRLDKLPWLGETYTIMYKDGVGQVSDRVDGDASLPVSKDPETSREKNKFIA</sequence>
<name>A0A840RZN6_9BURK</name>
<reference evidence="3 4" key="1">
    <citation type="submission" date="2020-08" db="EMBL/GenBank/DDBJ databases">
        <title>Genomic Encyclopedia of Type Strains, Phase IV (KMG-IV): sequencing the most valuable type-strain genomes for metagenomic binning, comparative biology and taxonomic classification.</title>
        <authorList>
            <person name="Goeker M."/>
        </authorList>
    </citation>
    <scope>NUCLEOTIDE SEQUENCE [LARGE SCALE GENOMIC DNA]</scope>
    <source>
        <strain evidence="3 4">DSM 23240</strain>
    </source>
</reference>
<protein>
    <recommendedName>
        <fullName evidence="2">KfrB domain-containing protein</fullName>
    </recommendedName>
</protein>
<dbReference type="InterPro" id="IPR040782">
    <property type="entry name" value="KfrB"/>
</dbReference>
<dbReference type="AlphaFoldDB" id="A0A840RZN6"/>
<feature type="region of interest" description="Disordered" evidence="1">
    <location>
        <begin position="44"/>
        <end position="71"/>
    </location>
</feature>
<evidence type="ECO:0000256" key="1">
    <source>
        <dbReference type="SAM" id="MobiDB-lite"/>
    </source>
</evidence>
<proteinExistence type="predicted"/>
<organism evidence="3 4">
    <name type="scientific">Glaciimonas immobilis</name>
    <dbReference type="NCBI Taxonomy" id="728004"/>
    <lineage>
        <taxon>Bacteria</taxon>
        <taxon>Pseudomonadati</taxon>
        <taxon>Pseudomonadota</taxon>
        <taxon>Betaproteobacteria</taxon>
        <taxon>Burkholderiales</taxon>
        <taxon>Oxalobacteraceae</taxon>
        <taxon>Glaciimonas</taxon>
    </lineage>
</organism>
<comment type="caution">
    <text evidence="3">The sequence shown here is derived from an EMBL/GenBank/DDBJ whole genome shotgun (WGS) entry which is preliminary data.</text>
</comment>
<evidence type="ECO:0000313" key="4">
    <source>
        <dbReference type="Proteomes" id="UP000571084"/>
    </source>
</evidence>
<evidence type="ECO:0000313" key="3">
    <source>
        <dbReference type="EMBL" id="MBB5202692.1"/>
    </source>
</evidence>
<evidence type="ECO:0000259" key="2">
    <source>
        <dbReference type="Pfam" id="PF18790"/>
    </source>
</evidence>
<feature type="compositionally biased region" description="Basic and acidic residues" evidence="1">
    <location>
        <begin position="58"/>
        <end position="71"/>
    </location>
</feature>
<dbReference type="Proteomes" id="UP000571084">
    <property type="component" value="Unassembled WGS sequence"/>
</dbReference>
<dbReference type="EMBL" id="JACHHQ010000023">
    <property type="protein sequence ID" value="MBB5202692.1"/>
    <property type="molecule type" value="Genomic_DNA"/>
</dbReference>
<keyword evidence="4" id="KW-1185">Reference proteome</keyword>
<dbReference type="Pfam" id="PF18790">
    <property type="entry name" value="KfrB"/>
    <property type="match status" value="1"/>
</dbReference>
<feature type="domain" description="KfrB" evidence="2">
    <location>
        <begin position="3"/>
        <end position="46"/>
    </location>
</feature>